<proteinExistence type="predicted"/>
<comment type="caution">
    <text evidence="1">The sequence shown here is derived from an EMBL/GenBank/DDBJ whole genome shotgun (WGS) entry which is preliminary data.</text>
</comment>
<dbReference type="EMBL" id="CAJVPP010000227">
    <property type="protein sequence ID" value="CAG8458348.1"/>
    <property type="molecule type" value="Genomic_DNA"/>
</dbReference>
<evidence type="ECO:0000313" key="1">
    <source>
        <dbReference type="EMBL" id="CAG8458348.1"/>
    </source>
</evidence>
<sequence length="181" mass="21634">MTEIIKNSGGQLRRILIDKYDCSYEDSLTLMRRICEKCPLLEYLSLAFSSTEEYFVEFERLLKFCQRLKSLLLLYKASANERDEPYLYYENYCDSGKRLSEVLLKSAPNELREIRFDKYGFRFSFDTFKSFLENWRGRASLSIVTSDFLYNKEEYMSVVEKYKDEGVIKDFKYGIIYFSVN</sequence>
<accession>A0A9N8VRP3</accession>
<dbReference type="Proteomes" id="UP000789375">
    <property type="component" value="Unassembled WGS sequence"/>
</dbReference>
<name>A0A9N8VRP3_FUNMO</name>
<protein>
    <submittedName>
        <fullName evidence="1">6640_t:CDS:1</fullName>
    </submittedName>
</protein>
<keyword evidence="2" id="KW-1185">Reference proteome</keyword>
<evidence type="ECO:0000313" key="2">
    <source>
        <dbReference type="Proteomes" id="UP000789375"/>
    </source>
</evidence>
<dbReference type="AlphaFoldDB" id="A0A9N8VRP3"/>
<organism evidence="1 2">
    <name type="scientific">Funneliformis mosseae</name>
    <name type="common">Endomycorrhizal fungus</name>
    <name type="synonym">Glomus mosseae</name>
    <dbReference type="NCBI Taxonomy" id="27381"/>
    <lineage>
        <taxon>Eukaryota</taxon>
        <taxon>Fungi</taxon>
        <taxon>Fungi incertae sedis</taxon>
        <taxon>Mucoromycota</taxon>
        <taxon>Glomeromycotina</taxon>
        <taxon>Glomeromycetes</taxon>
        <taxon>Glomerales</taxon>
        <taxon>Glomeraceae</taxon>
        <taxon>Funneliformis</taxon>
    </lineage>
</organism>
<reference evidence="1" key="1">
    <citation type="submission" date="2021-06" db="EMBL/GenBank/DDBJ databases">
        <authorList>
            <person name="Kallberg Y."/>
            <person name="Tangrot J."/>
            <person name="Rosling A."/>
        </authorList>
    </citation>
    <scope>NUCLEOTIDE SEQUENCE</scope>
    <source>
        <strain evidence="1">87-6 pot B 2015</strain>
    </source>
</reference>
<gene>
    <name evidence="1" type="ORF">FMOSSE_LOCUS1907</name>
</gene>